<organism evidence="1 2">
    <name type="scientific">Hibiscus sabdariffa</name>
    <name type="common">roselle</name>
    <dbReference type="NCBI Taxonomy" id="183260"/>
    <lineage>
        <taxon>Eukaryota</taxon>
        <taxon>Viridiplantae</taxon>
        <taxon>Streptophyta</taxon>
        <taxon>Embryophyta</taxon>
        <taxon>Tracheophyta</taxon>
        <taxon>Spermatophyta</taxon>
        <taxon>Magnoliopsida</taxon>
        <taxon>eudicotyledons</taxon>
        <taxon>Gunneridae</taxon>
        <taxon>Pentapetalae</taxon>
        <taxon>rosids</taxon>
        <taxon>malvids</taxon>
        <taxon>Malvales</taxon>
        <taxon>Malvaceae</taxon>
        <taxon>Malvoideae</taxon>
        <taxon>Hibiscus</taxon>
    </lineage>
</organism>
<evidence type="ECO:0000313" key="1">
    <source>
        <dbReference type="EMBL" id="KAK8982807.1"/>
    </source>
</evidence>
<protein>
    <submittedName>
        <fullName evidence="1">Uncharacterized protein</fullName>
    </submittedName>
</protein>
<dbReference type="Proteomes" id="UP001396334">
    <property type="component" value="Unassembled WGS sequence"/>
</dbReference>
<dbReference type="EMBL" id="JBBPBN010000084">
    <property type="protein sequence ID" value="KAK8982807.1"/>
    <property type="molecule type" value="Genomic_DNA"/>
</dbReference>
<name>A0ABR2P328_9ROSI</name>
<evidence type="ECO:0000313" key="2">
    <source>
        <dbReference type="Proteomes" id="UP001396334"/>
    </source>
</evidence>
<reference evidence="1 2" key="1">
    <citation type="journal article" date="2024" name="G3 (Bethesda)">
        <title>Genome assembly of Hibiscus sabdariffa L. provides insights into metabolisms of medicinal natural products.</title>
        <authorList>
            <person name="Kim T."/>
        </authorList>
    </citation>
    <scope>NUCLEOTIDE SEQUENCE [LARGE SCALE GENOMIC DNA]</scope>
    <source>
        <strain evidence="1">TK-2024</strain>
        <tissue evidence="1">Old leaves</tissue>
    </source>
</reference>
<keyword evidence="2" id="KW-1185">Reference proteome</keyword>
<sequence length="81" mass="9192">MVSLQGYEMPPDSLELKFQEHEVASTQFVLVSPRLLRCINPTHGYHSKGVEASVLLRPKVPGAKRLLHSIRICFYKSVEMP</sequence>
<proteinExistence type="predicted"/>
<accession>A0ABR2P328</accession>
<comment type="caution">
    <text evidence="1">The sequence shown here is derived from an EMBL/GenBank/DDBJ whole genome shotgun (WGS) entry which is preliminary data.</text>
</comment>
<gene>
    <name evidence="1" type="ORF">V6N11_060128</name>
</gene>